<reference evidence="3 4" key="1">
    <citation type="submission" date="2016-06" db="EMBL/GenBank/DDBJ databases">
        <title>Living apart together: crosstalk between the core and supernumerary genomes in a fungal plant pathogen.</title>
        <authorList>
            <person name="Vanheule A."/>
            <person name="Audenaert K."/>
            <person name="Warris S."/>
            <person name="Van De Geest H."/>
            <person name="Schijlen E."/>
            <person name="Hofte M."/>
            <person name="De Saeger S."/>
            <person name="Haesaert G."/>
            <person name="Waalwijk C."/>
            <person name="Van Der Lee T."/>
        </authorList>
    </citation>
    <scope>NUCLEOTIDE SEQUENCE [LARGE SCALE GENOMIC DNA]</scope>
    <source>
        <strain evidence="3 4">2516</strain>
    </source>
</reference>
<protein>
    <recommendedName>
        <fullName evidence="2">DUF7908 domain-containing protein</fullName>
    </recommendedName>
</protein>
<accession>A0A1B8AUL6</accession>
<evidence type="ECO:0000256" key="1">
    <source>
        <dbReference type="SAM" id="SignalP"/>
    </source>
</evidence>
<dbReference type="OMA" id="YEFEDNW"/>
<dbReference type="STRING" id="36050.A0A1B8AUL6"/>
<gene>
    <name evidence="3" type="ORF">FPOA_04752</name>
</gene>
<name>A0A1B8AUL6_FUSPO</name>
<keyword evidence="1" id="KW-0732">Signal</keyword>
<dbReference type="Pfam" id="PF25485">
    <property type="entry name" value="DUF7908"/>
    <property type="match status" value="1"/>
</dbReference>
<feature type="chain" id="PRO_5008603223" description="DUF7908 domain-containing protein" evidence="1">
    <location>
        <begin position="18"/>
        <end position="368"/>
    </location>
</feature>
<evidence type="ECO:0000313" key="3">
    <source>
        <dbReference type="EMBL" id="OBS24205.1"/>
    </source>
</evidence>
<dbReference type="Proteomes" id="UP000091967">
    <property type="component" value="Unassembled WGS sequence"/>
</dbReference>
<comment type="caution">
    <text evidence="3">The sequence shown here is derived from an EMBL/GenBank/DDBJ whole genome shotgun (WGS) entry which is preliminary data.</text>
</comment>
<dbReference type="EMBL" id="LYXU01000002">
    <property type="protein sequence ID" value="OBS24205.1"/>
    <property type="molecule type" value="Genomic_DNA"/>
</dbReference>
<feature type="domain" description="DUF7908" evidence="2">
    <location>
        <begin position="56"/>
        <end position="181"/>
    </location>
</feature>
<feature type="signal peptide" evidence="1">
    <location>
        <begin position="1"/>
        <end position="17"/>
    </location>
</feature>
<evidence type="ECO:0000313" key="4">
    <source>
        <dbReference type="Proteomes" id="UP000091967"/>
    </source>
</evidence>
<keyword evidence="4" id="KW-1185">Reference proteome</keyword>
<proteinExistence type="predicted"/>
<dbReference type="AlphaFoldDB" id="A0A1B8AUL6"/>
<sequence length="368" mass="38811">MIAKSFTLALFAATAAAGPCRPGHTTTSDPITTDSAIISSSTTEEAAVTTTSVIEPAGEAIILKINLNTRLVKRDTIFVGNDNPSDCTFASVFRLDSDQLLYNGVPVYFAGNDYQELVADGQPPADAVTTTFSVSGGKLALENDAFGVAGFCYLEGDGKIYITFGSSPDGCEVVSLTAYKETQCQNGQIVGLETSTTDVGEPTTTAEATTTADICVAGIGGPNGQPPRASRLADCSRLNVVTVSPFPVTTTVVKREVAVRIPTGKYTGQPVINTLNRRAEGEPTATTIQPTNIPAYATYCDSPEAYYDACSEVGITAFTTTLPTGTSTTETTVTDCPGRKMAKRAGQAMGYEFEDNWEAYNMPGYKLF</sequence>
<organism evidence="3 4">
    <name type="scientific">Fusarium poae</name>
    <dbReference type="NCBI Taxonomy" id="36050"/>
    <lineage>
        <taxon>Eukaryota</taxon>
        <taxon>Fungi</taxon>
        <taxon>Dikarya</taxon>
        <taxon>Ascomycota</taxon>
        <taxon>Pezizomycotina</taxon>
        <taxon>Sordariomycetes</taxon>
        <taxon>Hypocreomycetidae</taxon>
        <taxon>Hypocreales</taxon>
        <taxon>Nectriaceae</taxon>
        <taxon>Fusarium</taxon>
    </lineage>
</organism>
<evidence type="ECO:0000259" key="2">
    <source>
        <dbReference type="Pfam" id="PF25485"/>
    </source>
</evidence>
<dbReference type="InterPro" id="IPR057230">
    <property type="entry name" value="DUF7908"/>
</dbReference>